<reference evidence="2" key="1">
    <citation type="submission" date="2022-11" db="UniProtKB">
        <authorList>
            <consortium name="WormBaseParasite"/>
        </authorList>
    </citation>
    <scope>IDENTIFICATION</scope>
</reference>
<organism evidence="1 2">
    <name type="scientific">Panagrolaimus sp. PS1159</name>
    <dbReference type="NCBI Taxonomy" id="55785"/>
    <lineage>
        <taxon>Eukaryota</taxon>
        <taxon>Metazoa</taxon>
        <taxon>Ecdysozoa</taxon>
        <taxon>Nematoda</taxon>
        <taxon>Chromadorea</taxon>
        <taxon>Rhabditida</taxon>
        <taxon>Tylenchina</taxon>
        <taxon>Panagrolaimomorpha</taxon>
        <taxon>Panagrolaimoidea</taxon>
        <taxon>Panagrolaimidae</taxon>
        <taxon>Panagrolaimus</taxon>
    </lineage>
</organism>
<protein>
    <submittedName>
        <fullName evidence="2">SH3 domain-containing protein</fullName>
    </submittedName>
</protein>
<evidence type="ECO:0000313" key="2">
    <source>
        <dbReference type="WBParaSite" id="PS1159_v2.g15560.t1"/>
    </source>
</evidence>
<dbReference type="WBParaSite" id="PS1159_v2.g15560.t1">
    <property type="protein sequence ID" value="PS1159_v2.g15560.t1"/>
    <property type="gene ID" value="PS1159_v2.g15560"/>
</dbReference>
<accession>A0AC35FAY7</accession>
<evidence type="ECO:0000313" key="1">
    <source>
        <dbReference type="Proteomes" id="UP000887580"/>
    </source>
</evidence>
<name>A0AC35FAY7_9BILA</name>
<proteinExistence type="predicted"/>
<sequence>MSMNQISGDQIQEQAKIISQVHRQLAAAFHPALKHVAAAGVIYQKTQEANQKALSDYLLTLTQLVDSAKEAEEQTQECVQQLKAVIPIIKKFNDQQSQLITEFSEITRKVHANAEGEKDSHRKMLNNYLKEQRQIHKEVEKKRKTQKDLWEFYEQKKQDAIRLQYLRYNFFTDKHISIVKNFLNTSMEANNELARIFGMEEKNIEEHQNAMAVVVESQKRENIVSPENIGENLMPSPVLQHSSQRLQRLPTSETFPPYDGTITNFLNNLEDSPKIPTPRAQVYEQREIVADPYPPLPPLPLANPLAPIYRPPTPIQQRPIPPPPREVIEPTVHPLPRPLPKTVEPQPYVTRERPLSQPSYQYNALERPVTILPNQPIQQQQQQLPPVIQPRKEKQIFTASDYGSILVCTMPYTARTDRQLSLNVNEQVQLIRSGERGLGWFPAKFVRKATSEEINPQSFQ</sequence>
<dbReference type="Proteomes" id="UP000887580">
    <property type="component" value="Unplaced"/>
</dbReference>